<dbReference type="Gene3D" id="4.10.240.10">
    <property type="entry name" value="Zn(2)-C6 fungal-type DNA-binding domain"/>
    <property type="match status" value="1"/>
</dbReference>
<dbReference type="GO" id="GO:0000981">
    <property type="term" value="F:DNA-binding transcription factor activity, RNA polymerase II-specific"/>
    <property type="evidence" value="ECO:0007669"/>
    <property type="project" value="InterPro"/>
</dbReference>
<evidence type="ECO:0000313" key="5">
    <source>
        <dbReference type="EMBL" id="PPQ68910.1"/>
    </source>
</evidence>
<keyword evidence="6" id="KW-1185">Reference proteome</keyword>
<dbReference type="PANTHER" id="PTHR47783">
    <property type="entry name" value="ZN(II)2CYS6 TRANSCRIPTION FACTOR (EUROFUNG)-RELATED"/>
    <property type="match status" value="1"/>
</dbReference>
<evidence type="ECO:0000259" key="4">
    <source>
        <dbReference type="PROSITE" id="PS50048"/>
    </source>
</evidence>
<organism evidence="5 6">
    <name type="scientific">Gymnopilus dilepis</name>
    <dbReference type="NCBI Taxonomy" id="231916"/>
    <lineage>
        <taxon>Eukaryota</taxon>
        <taxon>Fungi</taxon>
        <taxon>Dikarya</taxon>
        <taxon>Basidiomycota</taxon>
        <taxon>Agaricomycotina</taxon>
        <taxon>Agaricomycetes</taxon>
        <taxon>Agaricomycetidae</taxon>
        <taxon>Agaricales</taxon>
        <taxon>Agaricineae</taxon>
        <taxon>Hymenogastraceae</taxon>
        <taxon>Gymnopilus</taxon>
    </lineage>
</organism>
<feature type="domain" description="Zn(2)-C6 fungal-type" evidence="4">
    <location>
        <begin position="46"/>
        <end position="76"/>
    </location>
</feature>
<keyword evidence="1" id="KW-0479">Metal-binding</keyword>
<dbReference type="InterPro" id="IPR036864">
    <property type="entry name" value="Zn2-C6_fun-type_DNA-bd_sf"/>
</dbReference>
<dbReference type="PROSITE" id="PS50048">
    <property type="entry name" value="ZN2_CY6_FUNGAL_2"/>
    <property type="match status" value="1"/>
</dbReference>
<feature type="compositionally biased region" description="Basic and acidic residues" evidence="3">
    <location>
        <begin position="26"/>
        <end position="43"/>
    </location>
</feature>
<dbReference type="GO" id="GO:0006351">
    <property type="term" value="P:DNA-templated transcription"/>
    <property type="evidence" value="ECO:0007669"/>
    <property type="project" value="InterPro"/>
</dbReference>
<evidence type="ECO:0000256" key="1">
    <source>
        <dbReference type="ARBA" id="ARBA00022723"/>
    </source>
</evidence>
<dbReference type="InterPro" id="IPR007219">
    <property type="entry name" value="XnlR_reg_dom"/>
</dbReference>
<dbReference type="InterPro" id="IPR001138">
    <property type="entry name" value="Zn2Cys6_DnaBD"/>
</dbReference>
<dbReference type="STRING" id="231916.A0A409VRK0"/>
<sequence length="833" mass="91989">MSPHSPDVQEGSDLNSDASVRTPPGDVKDSRRRSTEAPAEKRVSLACHRCRAKRARCSGDRPVCAACEKAQEECVWPSGRKRKRTRREMEEDERKEREAALNQSQQAILSNGLFQALPVQPYAYASSSKDGFPLDFASTIPHASPVPLSALPSSFETSPPLMPWPSSSTQGALFGQLMQHDATVFPSGSPGAPHFQRSGNSPLYRAIESDLAFIDGDPASQEDLELFYYRISGSTAIRPGINRISLKLQRRANDSTPDMSSPLPSGDTPSMVDQLEYQFDDAGLPHPSIYRPLLDTFFATLSGHFPSIHRRRMEERLNTGTMSAFLLNCICALSARFYPPSSQCPLKASAPFITKAQELIIPLLHLPTTDSVTGLLLLAWANYGQVNAFVLHHCHLFKTSNIELRKWTMAIFRASAFETISNVVNIPNHRMAIRMALDLGLHEISELYESSAHVVRTRLLFWSVFITDRVLAFSTGRPPTIPEELIDIPLPSDDDFVPDPAKSSLGPNDVLEVPQPTPFTHIVKLMILCGRIANLLNGRRWRASPPAGTSQSDAQMLDTLQNQLVEFYSQLPEAMKWSVEAFKHQETRGHGGSFLTLHLWANSVLALVYHPQLLCKQAGVDSPLSSTADTSVGVKLSLSSSRIITECLVFADLYASRSYLASPFAVQPIFVACLAFISEIKSGKSPNEREKPQTVDVLLTSLARQNVGVLAKALQRMEHYWAGVNFVLEILEQKADESGLGFSIKSHNSSPKTFISLPDKGLLRRFTSKDPNTAPPTETSLRESMAKEASEMNTCSLDDLFDTYSIQGLLVQPAEALDLQKLIPSGAGLWKYQ</sequence>
<dbReference type="GO" id="GO:0003677">
    <property type="term" value="F:DNA binding"/>
    <property type="evidence" value="ECO:0007669"/>
    <property type="project" value="InterPro"/>
</dbReference>
<dbReference type="SMART" id="SM00066">
    <property type="entry name" value="GAL4"/>
    <property type="match status" value="1"/>
</dbReference>
<dbReference type="EMBL" id="NHYE01005585">
    <property type="protein sequence ID" value="PPQ68910.1"/>
    <property type="molecule type" value="Genomic_DNA"/>
</dbReference>
<evidence type="ECO:0000313" key="6">
    <source>
        <dbReference type="Proteomes" id="UP000284706"/>
    </source>
</evidence>
<proteinExistence type="predicted"/>
<feature type="region of interest" description="Disordered" evidence="3">
    <location>
        <begin position="1"/>
        <end position="43"/>
    </location>
</feature>
<dbReference type="Pfam" id="PF04082">
    <property type="entry name" value="Fungal_trans"/>
    <property type="match status" value="1"/>
</dbReference>
<evidence type="ECO:0000256" key="2">
    <source>
        <dbReference type="ARBA" id="ARBA00023242"/>
    </source>
</evidence>
<dbReference type="SUPFAM" id="SSF57701">
    <property type="entry name" value="Zn2/Cys6 DNA-binding domain"/>
    <property type="match status" value="1"/>
</dbReference>
<dbReference type="AlphaFoldDB" id="A0A409VRK0"/>
<keyword evidence="2" id="KW-0539">Nucleus</keyword>
<dbReference type="SMART" id="SM00906">
    <property type="entry name" value="Fungal_trans"/>
    <property type="match status" value="1"/>
</dbReference>
<protein>
    <recommendedName>
        <fullName evidence="4">Zn(2)-C6 fungal-type domain-containing protein</fullName>
    </recommendedName>
</protein>
<reference evidence="5 6" key="1">
    <citation type="journal article" date="2018" name="Evol. Lett.">
        <title>Horizontal gene cluster transfer increased hallucinogenic mushroom diversity.</title>
        <authorList>
            <person name="Reynolds H.T."/>
            <person name="Vijayakumar V."/>
            <person name="Gluck-Thaler E."/>
            <person name="Korotkin H.B."/>
            <person name="Matheny P.B."/>
            <person name="Slot J.C."/>
        </authorList>
    </citation>
    <scope>NUCLEOTIDE SEQUENCE [LARGE SCALE GENOMIC DNA]</scope>
    <source>
        <strain evidence="5 6">SRW20</strain>
    </source>
</reference>
<dbReference type="PANTHER" id="PTHR47783:SF1">
    <property type="entry name" value="ZN(II)2CYS6 TRANSCRIPTION FACTOR (EUROFUNG)"/>
    <property type="match status" value="1"/>
</dbReference>
<comment type="caution">
    <text evidence="5">The sequence shown here is derived from an EMBL/GenBank/DDBJ whole genome shotgun (WGS) entry which is preliminary data.</text>
</comment>
<dbReference type="CDD" id="cd00067">
    <property type="entry name" value="GAL4"/>
    <property type="match status" value="1"/>
</dbReference>
<dbReference type="OrthoDB" id="2428527at2759"/>
<dbReference type="GO" id="GO:0008270">
    <property type="term" value="F:zinc ion binding"/>
    <property type="evidence" value="ECO:0007669"/>
    <property type="project" value="InterPro"/>
</dbReference>
<gene>
    <name evidence="5" type="ORF">CVT26_001847</name>
</gene>
<accession>A0A409VRK0</accession>
<dbReference type="Proteomes" id="UP000284706">
    <property type="component" value="Unassembled WGS sequence"/>
</dbReference>
<dbReference type="CDD" id="cd12148">
    <property type="entry name" value="fungal_TF_MHR"/>
    <property type="match status" value="1"/>
</dbReference>
<evidence type="ECO:0000256" key="3">
    <source>
        <dbReference type="SAM" id="MobiDB-lite"/>
    </source>
</evidence>
<dbReference type="PROSITE" id="PS00463">
    <property type="entry name" value="ZN2_CY6_FUNGAL_1"/>
    <property type="match status" value="1"/>
</dbReference>
<dbReference type="Pfam" id="PF00172">
    <property type="entry name" value="Zn_clus"/>
    <property type="match status" value="1"/>
</dbReference>
<dbReference type="InParanoid" id="A0A409VRK0"/>
<name>A0A409VRK0_9AGAR</name>